<gene>
    <name evidence="2" type="ORF">PGT21_024088</name>
</gene>
<protein>
    <submittedName>
        <fullName evidence="2">Uncharacterized protein</fullName>
    </submittedName>
</protein>
<comment type="caution">
    <text evidence="2">The sequence shown here is derived from an EMBL/GenBank/DDBJ whole genome shotgun (WGS) entry which is preliminary data.</text>
</comment>
<organism evidence="2 3">
    <name type="scientific">Puccinia graminis f. sp. tritici</name>
    <dbReference type="NCBI Taxonomy" id="56615"/>
    <lineage>
        <taxon>Eukaryota</taxon>
        <taxon>Fungi</taxon>
        <taxon>Dikarya</taxon>
        <taxon>Basidiomycota</taxon>
        <taxon>Pucciniomycotina</taxon>
        <taxon>Pucciniomycetes</taxon>
        <taxon>Pucciniales</taxon>
        <taxon>Pucciniaceae</taxon>
        <taxon>Puccinia</taxon>
    </lineage>
</organism>
<dbReference type="Proteomes" id="UP000324748">
    <property type="component" value="Unassembled WGS sequence"/>
</dbReference>
<evidence type="ECO:0000313" key="2">
    <source>
        <dbReference type="EMBL" id="KAA1119391.1"/>
    </source>
</evidence>
<keyword evidence="3" id="KW-1185">Reference proteome</keyword>
<evidence type="ECO:0000313" key="3">
    <source>
        <dbReference type="Proteomes" id="UP000324748"/>
    </source>
</evidence>
<feature type="region of interest" description="Disordered" evidence="1">
    <location>
        <begin position="42"/>
        <end position="73"/>
    </location>
</feature>
<sequence length="516" mass="57619">MLDRAQSFLYPLLWGSSFPFYEAAVGLTFDLTFSKAAHAPARARARGHDRPRSPLSARPHEPQQTSATTAGDSLMAAHERSGTISYEELCEIYSKEIIDQATRPSIEDDEDVPVDPVNPAPAEESVLLQLTYSVWLSNPPATEATHGPRSQRRSYLWHEVHGPPTRPLYICIPPAAREWSWGGFQQGVIRSLVSHNLEVGHEIRCNHAAGELVWQMSRGSAAQPSPDPALSLICGRSWPASVRRILRTPHRFRLHIMAPDGPWQLDPEPSVSRRTQLIPLRPDGPPPPSQPAYSYANITPRGIPYQINRQPTPPHDVGPGRLDWTYLHCPTPSSGPRAPPMQPRTPPPGEIIVPRQVYVDYTLYVPIGRDPHGVIYTQIYQGKDHPSAPMSLLLQGLTPAKLTRLVFFHLSRERRSIHVDRVAQDADATKSLQWHFTIIEPGQAPALGSFMRGEGCFEDFVNAVGASSPLAKVVIRLYMQYDDRHLRPLPPKERRYLVIGPRSPRDDTTSRTQGTA</sequence>
<accession>A0A5B0R1L4</accession>
<proteinExistence type="predicted"/>
<name>A0A5B0R1L4_PUCGR</name>
<feature type="compositionally biased region" description="Polar residues" evidence="1">
    <location>
        <begin position="62"/>
        <end position="71"/>
    </location>
</feature>
<evidence type="ECO:0000256" key="1">
    <source>
        <dbReference type="SAM" id="MobiDB-lite"/>
    </source>
</evidence>
<dbReference type="EMBL" id="VSWC01000001">
    <property type="protein sequence ID" value="KAA1119391.1"/>
    <property type="molecule type" value="Genomic_DNA"/>
</dbReference>
<dbReference type="AlphaFoldDB" id="A0A5B0R1L4"/>
<reference evidence="2 3" key="1">
    <citation type="submission" date="2019-05" db="EMBL/GenBank/DDBJ databases">
        <title>Emergence of the Ug99 lineage of the wheat stem rust pathogen through somatic hybridization.</title>
        <authorList>
            <person name="Li F."/>
            <person name="Upadhyaya N.M."/>
            <person name="Sperschneider J."/>
            <person name="Matny O."/>
            <person name="Nguyen-Phuc H."/>
            <person name="Mago R."/>
            <person name="Raley C."/>
            <person name="Miller M.E."/>
            <person name="Silverstein K.A.T."/>
            <person name="Henningsen E."/>
            <person name="Hirsch C.D."/>
            <person name="Visser B."/>
            <person name="Pretorius Z.A."/>
            <person name="Steffenson B.J."/>
            <person name="Schwessinger B."/>
            <person name="Dodds P.N."/>
            <person name="Figueroa M."/>
        </authorList>
    </citation>
    <scope>NUCLEOTIDE SEQUENCE [LARGE SCALE GENOMIC DNA]</scope>
    <source>
        <strain evidence="2">21-0</strain>
    </source>
</reference>